<feature type="region of interest" description="Disordered" evidence="1">
    <location>
        <begin position="28"/>
        <end position="49"/>
    </location>
</feature>
<keyword evidence="4" id="KW-1185">Reference proteome</keyword>
<protein>
    <submittedName>
        <fullName evidence="3">Uncharacterized protein</fullName>
    </submittedName>
</protein>
<feature type="signal peptide" evidence="2">
    <location>
        <begin position="1"/>
        <end position="29"/>
    </location>
</feature>
<feature type="region of interest" description="Disordered" evidence="1">
    <location>
        <begin position="64"/>
        <end position="83"/>
    </location>
</feature>
<dbReference type="EMBL" id="FUIG01000092">
    <property type="protein sequence ID" value="SJM35450.1"/>
    <property type="molecule type" value="Genomic_DNA"/>
</dbReference>
<feature type="chain" id="PRO_5017710630" evidence="2">
    <location>
        <begin position="30"/>
        <end position="142"/>
    </location>
</feature>
<sequence length="142" mass="15655">MMNSPPSRATLLALTVLVGATLSSNAAIASRGQRRDPQQASRHRGVRSLGGRWNDVLHRHSCSGRQLDDRGLRPERGPLSRSRSIHERAVRPFATRLSKPARPVSTRVWADGDHVIVNWEGVGLARDGEACTNSYAWIFSHA</sequence>
<reference evidence="4" key="1">
    <citation type="submission" date="2016-12" db="EMBL/GenBank/DDBJ databases">
        <authorList>
            <person name="Brunel B."/>
        </authorList>
    </citation>
    <scope>NUCLEOTIDE SEQUENCE [LARGE SCALE GENOMIC DNA]</scope>
</reference>
<evidence type="ECO:0000256" key="1">
    <source>
        <dbReference type="SAM" id="MobiDB-lite"/>
    </source>
</evidence>
<name>A0A2P9AW93_9HYPH</name>
<organism evidence="3 4">
    <name type="scientific">Mesorhizobium delmotii</name>
    <dbReference type="NCBI Taxonomy" id="1631247"/>
    <lineage>
        <taxon>Bacteria</taxon>
        <taxon>Pseudomonadati</taxon>
        <taxon>Pseudomonadota</taxon>
        <taxon>Alphaproteobacteria</taxon>
        <taxon>Hyphomicrobiales</taxon>
        <taxon>Phyllobacteriaceae</taxon>
        <taxon>Mesorhizobium</taxon>
    </lineage>
</organism>
<evidence type="ECO:0000256" key="2">
    <source>
        <dbReference type="SAM" id="SignalP"/>
    </source>
</evidence>
<dbReference type="AlphaFoldDB" id="A0A2P9AW93"/>
<evidence type="ECO:0000313" key="4">
    <source>
        <dbReference type="Proteomes" id="UP000245698"/>
    </source>
</evidence>
<dbReference type="Proteomes" id="UP000245698">
    <property type="component" value="Unassembled WGS sequence"/>
</dbReference>
<feature type="compositionally biased region" description="Basic and acidic residues" evidence="1">
    <location>
        <begin position="66"/>
        <end position="83"/>
    </location>
</feature>
<keyword evidence="2" id="KW-0732">Signal</keyword>
<proteinExistence type="predicted"/>
<evidence type="ECO:0000313" key="3">
    <source>
        <dbReference type="EMBL" id="SJM35450.1"/>
    </source>
</evidence>
<gene>
    <name evidence="3" type="ORF">BQ8482_80084</name>
</gene>
<accession>A0A2P9AW93</accession>